<dbReference type="SUPFAM" id="SSF51182">
    <property type="entry name" value="RmlC-like cupins"/>
    <property type="match status" value="1"/>
</dbReference>
<keyword evidence="3" id="KW-0238">DNA-binding</keyword>
<dbReference type="PROSITE" id="PS01124">
    <property type="entry name" value="HTH_ARAC_FAMILY_2"/>
    <property type="match status" value="1"/>
</dbReference>
<comment type="caution">
    <text evidence="8">The sequence shown here is derived from an EMBL/GenBank/DDBJ whole genome shotgun (WGS) entry which is preliminary data.</text>
</comment>
<keyword evidence="1" id="KW-0678">Repressor</keyword>
<accession>A0A4R4ND45</accession>
<reference evidence="8 9" key="1">
    <citation type="submission" date="2019-03" db="EMBL/GenBank/DDBJ databases">
        <title>Draft genome sequences of novel Actinobacteria.</title>
        <authorList>
            <person name="Sahin N."/>
            <person name="Ay H."/>
            <person name="Saygin H."/>
        </authorList>
    </citation>
    <scope>NUCLEOTIDE SEQUENCE [LARGE SCALE GENOMIC DNA]</scope>
    <source>
        <strain evidence="8 9">DSM 45347</strain>
    </source>
</reference>
<gene>
    <name evidence="8" type="ORF">E1284_35935</name>
</gene>
<dbReference type="OrthoDB" id="2039152at2"/>
<evidence type="ECO:0000256" key="4">
    <source>
        <dbReference type="ARBA" id="ARBA00023163"/>
    </source>
</evidence>
<evidence type="ECO:0000256" key="1">
    <source>
        <dbReference type="ARBA" id="ARBA00022491"/>
    </source>
</evidence>
<evidence type="ECO:0000256" key="2">
    <source>
        <dbReference type="ARBA" id="ARBA00023015"/>
    </source>
</evidence>
<dbReference type="Pfam" id="PF12833">
    <property type="entry name" value="HTH_18"/>
    <property type="match status" value="1"/>
</dbReference>
<evidence type="ECO:0000259" key="7">
    <source>
        <dbReference type="PROSITE" id="PS01124"/>
    </source>
</evidence>
<dbReference type="SMART" id="SM00342">
    <property type="entry name" value="HTH_ARAC"/>
    <property type="match status" value="1"/>
</dbReference>
<dbReference type="InterPro" id="IPR009057">
    <property type="entry name" value="Homeodomain-like_sf"/>
</dbReference>
<dbReference type="RefSeq" id="WP_131944617.1">
    <property type="nucleotide sequence ID" value="NZ_BAAAMX010000012.1"/>
</dbReference>
<dbReference type="AlphaFoldDB" id="A0A4R4ND45"/>
<protein>
    <recommendedName>
        <fullName evidence="5">HTH-type transcriptional regulator RipA</fullName>
    </recommendedName>
    <alternativeName>
        <fullName evidence="6">Repressor of iron proteins A</fullName>
    </alternativeName>
</protein>
<evidence type="ECO:0000313" key="9">
    <source>
        <dbReference type="Proteomes" id="UP000295431"/>
    </source>
</evidence>
<evidence type="ECO:0000256" key="3">
    <source>
        <dbReference type="ARBA" id="ARBA00023125"/>
    </source>
</evidence>
<keyword evidence="9" id="KW-1185">Reference proteome</keyword>
<evidence type="ECO:0000256" key="6">
    <source>
        <dbReference type="ARBA" id="ARBA00079449"/>
    </source>
</evidence>
<dbReference type="InterPro" id="IPR011051">
    <property type="entry name" value="RmlC_Cupin_sf"/>
</dbReference>
<proteinExistence type="predicted"/>
<organism evidence="8 9">
    <name type="scientific">Actinomadura bangladeshensis</name>
    <dbReference type="NCBI Taxonomy" id="453573"/>
    <lineage>
        <taxon>Bacteria</taxon>
        <taxon>Bacillati</taxon>
        <taxon>Actinomycetota</taxon>
        <taxon>Actinomycetes</taxon>
        <taxon>Streptosporangiales</taxon>
        <taxon>Thermomonosporaceae</taxon>
        <taxon>Actinomadura</taxon>
    </lineage>
</organism>
<dbReference type="SUPFAM" id="SSF46689">
    <property type="entry name" value="Homeodomain-like"/>
    <property type="match status" value="2"/>
</dbReference>
<dbReference type="InterPro" id="IPR018062">
    <property type="entry name" value="HTH_AraC-typ_CS"/>
</dbReference>
<dbReference type="PROSITE" id="PS00041">
    <property type="entry name" value="HTH_ARAC_FAMILY_1"/>
    <property type="match status" value="1"/>
</dbReference>
<dbReference type="InterPro" id="IPR018060">
    <property type="entry name" value="HTH_AraC"/>
</dbReference>
<evidence type="ECO:0000313" key="8">
    <source>
        <dbReference type="EMBL" id="TDC05057.1"/>
    </source>
</evidence>
<dbReference type="GO" id="GO:0043565">
    <property type="term" value="F:sequence-specific DNA binding"/>
    <property type="evidence" value="ECO:0007669"/>
    <property type="project" value="InterPro"/>
</dbReference>
<keyword evidence="2" id="KW-0805">Transcription regulation</keyword>
<evidence type="ECO:0000256" key="5">
    <source>
        <dbReference type="ARBA" id="ARBA00074140"/>
    </source>
</evidence>
<dbReference type="Proteomes" id="UP000295431">
    <property type="component" value="Unassembled WGS sequence"/>
</dbReference>
<dbReference type="PANTHER" id="PTHR11019">
    <property type="entry name" value="HTH-TYPE TRANSCRIPTIONAL REGULATOR NIMR"/>
    <property type="match status" value="1"/>
</dbReference>
<name>A0A4R4ND45_9ACTN</name>
<dbReference type="GO" id="GO:0003700">
    <property type="term" value="F:DNA-binding transcription factor activity"/>
    <property type="evidence" value="ECO:0007669"/>
    <property type="project" value="InterPro"/>
</dbReference>
<sequence>MPGTVLATARTDFDAGVAFDLHEHPFHLLSWSETATVTHRTADRDWLVPPTHALWMPAGVPHALAVVRGGRGYGVVLSAQHCPITWTEPTGVLVTPLVRELIVHLDRHPRRARLQAETLLAELLEPVPSTTFQLPMPTDPRLRDVTEALLAHPADDRDLAAWADHAATSVRTLTRLFQAETGMTFAQWRTHARIRAALTLLAEGVPIRATARAVGYRKPGAFAEAFRRITGDLPSVYSPP</sequence>
<keyword evidence="4" id="KW-0804">Transcription</keyword>
<feature type="domain" description="HTH araC/xylS-type" evidence="7">
    <location>
        <begin position="143"/>
        <end position="240"/>
    </location>
</feature>
<dbReference type="Gene3D" id="1.10.10.60">
    <property type="entry name" value="Homeodomain-like"/>
    <property type="match status" value="1"/>
</dbReference>
<dbReference type="EMBL" id="SMJW01000316">
    <property type="protein sequence ID" value="TDC05057.1"/>
    <property type="molecule type" value="Genomic_DNA"/>
</dbReference>
<dbReference type="PANTHER" id="PTHR11019:SF199">
    <property type="entry name" value="HTH-TYPE TRANSCRIPTIONAL REGULATOR NIMR"/>
    <property type="match status" value="1"/>
</dbReference>
<dbReference type="FunFam" id="1.10.10.60:FF:000132">
    <property type="entry name" value="AraC family transcriptional regulator"/>
    <property type="match status" value="1"/>
</dbReference>